<protein>
    <submittedName>
        <fullName evidence="1">Uncharacterized protein</fullName>
    </submittedName>
</protein>
<accession>W4GD52</accession>
<dbReference type="RefSeq" id="XP_009832717.1">
    <property type="nucleotide sequence ID" value="XM_009834415.1"/>
</dbReference>
<name>W4GD52_APHAT</name>
<organism evidence="1">
    <name type="scientific">Aphanomyces astaci</name>
    <name type="common">Crayfish plague agent</name>
    <dbReference type="NCBI Taxonomy" id="112090"/>
    <lineage>
        <taxon>Eukaryota</taxon>
        <taxon>Sar</taxon>
        <taxon>Stramenopiles</taxon>
        <taxon>Oomycota</taxon>
        <taxon>Saprolegniomycetes</taxon>
        <taxon>Saprolegniales</taxon>
        <taxon>Verrucalvaceae</taxon>
        <taxon>Aphanomyces</taxon>
    </lineage>
</organism>
<reference evidence="1" key="1">
    <citation type="submission" date="2013-12" db="EMBL/GenBank/DDBJ databases">
        <title>The Genome Sequence of Aphanomyces astaci APO3.</title>
        <authorList>
            <consortium name="The Broad Institute Genomics Platform"/>
            <person name="Russ C."/>
            <person name="Tyler B."/>
            <person name="van West P."/>
            <person name="Dieguez-Uribeondo J."/>
            <person name="Young S.K."/>
            <person name="Zeng Q."/>
            <person name="Gargeya S."/>
            <person name="Fitzgerald M."/>
            <person name="Abouelleil A."/>
            <person name="Alvarado L."/>
            <person name="Chapman S.B."/>
            <person name="Gainer-Dewar J."/>
            <person name="Goldberg J."/>
            <person name="Griggs A."/>
            <person name="Gujja S."/>
            <person name="Hansen M."/>
            <person name="Howarth C."/>
            <person name="Imamovic A."/>
            <person name="Ireland A."/>
            <person name="Larimer J."/>
            <person name="McCowan C."/>
            <person name="Murphy C."/>
            <person name="Pearson M."/>
            <person name="Poon T.W."/>
            <person name="Priest M."/>
            <person name="Roberts A."/>
            <person name="Saif S."/>
            <person name="Shea T."/>
            <person name="Sykes S."/>
            <person name="Wortman J."/>
            <person name="Nusbaum C."/>
            <person name="Birren B."/>
        </authorList>
    </citation>
    <scope>NUCLEOTIDE SEQUENCE [LARGE SCALE GENOMIC DNA]</scope>
    <source>
        <strain evidence="1">APO3</strain>
    </source>
</reference>
<dbReference type="GeneID" id="20810514"/>
<dbReference type="VEuPathDB" id="FungiDB:H257_08518"/>
<evidence type="ECO:0000313" key="1">
    <source>
        <dbReference type="EMBL" id="ETV77607.1"/>
    </source>
</evidence>
<proteinExistence type="predicted"/>
<gene>
    <name evidence="1" type="ORF">H257_08518</name>
</gene>
<dbReference type="AlphaFoldDB" id="W4GD52"/>
<dbReference type="EMBL" id="KI913132">
    <property type="protein sequence ID" value="ETV77607.1"/>
    <property type="molecule type" value="Genomic_DNA"/>
</dbReference>
<sequence length="120" mass="13655">MELTREMLWSLGSPEQVISRCSVDSIVEWGQHLLASCYHTMQAAKRLTTTALHQQTLDDWRRTSSDASIMDEALRVGLDPSAWHDYLPPPTDYSAIFTPVFLTDLSPSQILWFAIIGLFR</sequence>